<dbReference type="EMBL" id="KK198754">
    <property type="protein sequence ID" value="KCW86775.1"/>
    <property type="molecule type" value="Genomic_DNA"/>
</dbReference>
<dbReference type="GO" id="GO:0016757">
    <property type="term" value="F:glycosyltransferase activity"/>
    <property type="evidence" value="ECO:0000318"/>
    <property type="project" value="GO_Central"/>
</dbReference>
<dbReference type="PANTHER" id="PTHR21461">
    <property type="entry name" value="GLYCOSYLTRANSFERASE FAMILY 92 PROTEIN"/>
    <property type="match status" value="1"/>
</dbReference>
<dbReference type="InParanoid" id="A0A059D974"/>
<evidence type="ECO:0000256" key="1">
    <source>
        <dbReference type="ARBA" id="ARBA00004167"/>
    </source>
</evidence>
<dbReference type="STRING" id="71139.A0A059D974"/>
<organism evidence="9">
    <name type="scientific">Eucalyptus grandis</name>
    <name type="common">Flooded gum</name>
    <dbReference type="NCBI Taxonomy" id="71139"/>
    <lineage>
        <taxon>Eukaryota</taxon>
        <taxon>Viridiplantae</taxon>
        <taxon>Streptophyta</taxon>
        <taxon>Embryophyta</taxon>
        <taxon>Tracheophyta</taxon>
        <taxon>Spermatophyta</taxon>
        <taxon>Magnoliopsida</taxon>
        <taxon>eudicotyledons</taxon>
        <taxon>Gunneridae</taxon>
        <taxon>Pentapetalae</taxon>
        <taxon>rosids</taxon>
        <taxon>malvids</taxon>
        <taxon>Myrtales</taxon>
        <taxon>Myrtaceae</taxon>
        <taxon>Myrtoideae</taxon>
        <taxon>Eucalypteae</taxon>
        <taxon>Eucalyptus</taxon>
    </lineage>
</organism>
<dbReference type="PANTHER" id="PTHR21461:SF16">
    <property type="entry name" value="GLYCOSYLTRANSFERASE FAMILY 92 PROTEIN RCOM_0530710"/>
    <property type="match status" value="1"/>
</dbReference>
<dbReference type="GO" id="GO:0005737">
    <property type="term" value="C:cytoplasm"/>
    <property type="evidence" value="ECO:0000318"/>
    <property type="project" value="GO_Central"/>
</dbReference>
<keyword evidence="7" id="KW-0472">Membrane</keyword>
<dbReference type="eggNOG" id="ENOG502QVEP">
    <property type="taxonomic scope" value="Eukaryota"/>
</dbReference>
<keyword evidence="5" id="KW-0812">Transmembrane</keyword>
<reference evidence="9" key="1">
    <citation type="submission" date="2013-07" db="EMBL/GenBank/DDBJ databases">
        <title>The genome of Eucalyptus grandis.</title>
        <authorList>
            <person name="Schmutz J."/>
            <person name="Hayes R."/>
            <person name="Myburg A."/>
            <person name="Tuskan G."/>
            <person name="Grattapaglia D."/>
            <person name="Rokhsar D.S."/>
        </authorList>
    </citation>
    <scope>NUCLEOTIDE SEQUENCE</scope>
    <source>
        <tissue evidence="9">Leaf extractions</tissue>
    </source>
</reference>
<dbReference type="GO" id="GO:0016020">
    <property type="term" value="C:membrane"/>
    <property type="evidence" value="ECO:0007669"/>
    <property type="project" value="UniProtKB-SubCell"/>
</dbReference>
<evidence type="ECO:0000256" key="3">
    <source>
        <dbReference type="ARBA" id="ARBA00022676"/>
    </source>
</evidence>
<keyword evidence="4 8" id="KW-0808">Transferase</keyword>
<name>A0A059D974_EUCGR</name>
<dbReference type="AlphaFoldDB" id="A0A059D974"/>
<evidence type="ECO:0000313" key="9">
    <source>
        <dbReference type="EMBL" id="KCW86775.1"/>
    </source>
</evidence>
<keyword evidence="6" id="KW-1133">Transmembrane helix</keyword>
<evidence type="ECO:0000256" key="6">
    <source>
        <dbReference type="ARBA" id="ARBA00022989"/>
    </source>
</evidence>
<accession>A0A059D974</accession>
<evidence type="ECO:0000256" key="2">
    <source>
        <dbReference type="ARBA" id="ARBA00007647"/>
    </source>
</evidence>
<dbReference type="EC" id="2.4.1.-" evidence="8"/>
<dbReference type="OrthoDB" id="2526284at2759"/>
<gene>
    <name evidence="9" type="ORF">EUGRSUZ_B03384</name>
</gene>
<dbReference type="Pfam" id="PF01697">
    <property type="entry name" value="Glyco_transf_92"/>
    <property type="match status" value="1"/>
</dbReference>
<proteinExistence type="inferred from homology"/>
<dbReference type="InterPro" id="IPR008166">
    <property type="entry name" value="Glyco_transf_92"/>
</dbReference>
<dbReference type="KEGG" id="egr:104433578"/>
<evidence type="ECO:0000256" key="8">
    <source>
        <dbReference type="RuleBase" id="RU366017"/>
    </source>
</evidence>
<dbReference type="OMA" id="NWRLQFC"/>
<dbReference type="GO" id="GO:0005794">
    <property type="term" value="C:Golgi apparatus"/>
    <property type="evidence" value="ECO:0007669"/>
    <property type="project" value="EnsemblPlants"/>
</dbReference>
<sequence>MVESEQRRKRKLRASSAKTLYHSAAQLFSLRSLVLCLSFFVFLLFLSSDRSLSAVSTASFRPVLSASTTLSLLSSSASHSVLDTLHRRRPLSSAPRVEGRVLFPDHVLLLVSGGVGRRGEDLECVYRALASNGSDRRAEAAMSVDVYSEHRSIVRCPLPPANFSAAGVDLRRRGGGPADGGKRARSNRTAAAVRAWDRVVYEAELDGETAVVFVKGLNLRPHRRSNPAQFSCHFGRGSRDKDETFVLTTKAVSAAQEVIRCPLPQSIRSNPIKAQGVRVTIGLPSNLHTRGRSSVHVPMPSVARIYSSNGNGEEAGRKKTTKKHELCACTMVWNQAASLREWIMYHAWLGIERWFIYDNNSDDAIKEVIEELDSQNYNVSRQSWPWIKTQEAGFSHCVLRAREECNWVGFFDVDEFFYFPFPSNPRRGLGIPGKDTLRAMVANFSSSSSIIAEIRTVCHSFGPSGLTSPPPRGVMVGYTCRLQHPERHKSIVRPDALDPTLLNEVHHFRLKEGFRYLNVPESSAVINHYKYQVWETFRTKFFRRVATYVADWQEDQNKGSKDRAPGLGTEAIEPPDWRLQFCEVWDTGLRDFVLASFAHPATSAMLPWERSSSPSR</sequence>
<evidence type="ECO:0000256" key="7">
    <source>
        <dbReference type="ARBA" id="ARBA00023136"/>
    </source>
</evidence>
<evidence type="ECO:0000256" key="4">
    <source>
        <dbReference type="ARBA" id="ARBA00022679"/>
    </source>
</evidence>
<comment type="subcellular location">
    <subcellularLocation>
        <location evidence="1">Membrane</location>
        <topology evidence="1">Single-pass membrane protein</topology>
    </subcellularLocation>
</comment>
<comment type="similarity">
    <text evidence="2 8">Belongs to the glycosyltransferase 92 family.</text>
</comment>
<evidence type="ECO:0000256" key="5">
    <source>
        <dbReference type="ARBA" id="ARBA00022692"/>
    </source>
</evidence>
<dbReference type="FunCoup" id="A0A059D974">
    <property type="interactions" value="1055"/>
</dbReference>
<dbReference type="Gramene" id="KCW86775">
    <property type="protein sequence ID" value="KCW86775"/>
    <property type="gene ID" value="EUGRSUZ_B03384"/>
</dbReference>
<protein>
    <recommendedName>
        <fullName evidence="8">Glycosyltransferase family 92 protein</fullName>
        <ecNumber evidence="8">2.4.1.-</ecNumber>
    </recommendedName>
</protein>
<keyword evidence="3 8" id="KW-0328">Glycosyltransferase</keyword>